<dbReference type="InterPro" id="IPR021833">
    <property type="entry name" value="DUF3425"/>
</dbReference>
<feature type="compositionally biased region" description="Basic residues" evidence="1">
    <location>
        <begin position="46"/>
        <end position="81"/>
    </location>
</feature>
<feature type="region of interest" description="Disordered" evidence="1">
    <location>
        <begin position="46"/>
        <end position="102"/>
    </location>
</feature>
<accession>A0A2G7FQI3</accession>
<evidence type="ECO:0000259" key="2">
    <source>
        <dbReference type="PROSITE" id="PS00036"/>
    </source>
</evidence>
<feature type="domain" description="BZIP" evidence="2">
    <location>
        <begin position="43"/>
        <end position="58"/>
    </location>
</feature>
<dbReference type="GO" id="GO:0003700">
    <property type="term" value="F:DNA-binding transcription factor activity"/>
    <property type="evidence" value="ECO:0007669"/>
    <property type="project" value="InterPro"/>
</dbReference>
<gene>
    <name evidence="3" type="ORF">AARAC_003146</name>
</gene>
<feature type="compositionally biased region" description="Low complexity" evidence="1">
    <location>
        <begin position="90"/>
        <end position="100"/>
    </location>
</feature>
<name>A0A2G7FQI3_9EURO</name>
<dbReference type="PANTHER" id="PTHR38116:SF1">
    <property type="entry name" value="BZIP DOMAIN-CONTAINING PROTEIN"/>
    <property type="match status" value="1"/>
</dbReference>
<comment type="caution">
    <text evidence="3">The sequence shown here is derived from an EMBL/GenBank/DDBJ whole genome shotgun (WGS) entry which is preliminary data.</text>
</comment>
<organism evidence="3 4">
    <name type="scientific">Aspergillus arachidicola</name>
    <dbReference type="NCBI Taxonomy" id="656916"/>
    <lineage>
        <taxon>Eukaryota</taxon>
        <taxon>Fungi</taxon>
        <taxon>Dikarya</taxon>
        <taxon>Ascomycota</taxon>
        <taxon>Pezizomycotina</taxon>
        <taxon>Eurotiomycetes</taxon>
        <taxon>Eurotiomycetidae</taxon>
        <taxon>Eurotiales</taxon>
        <taxon>Aspergillaceae</taxon>
        <taxon>Aspergillus</taxon>
        <taxon>Aspergillus subgen. Circumdati</taxon>
    </lineage>
</organism>
<dbReference type="STRING" id="656916.A0A2G7FQI3"/>
<sequence>MNNLTESEGATRSSIIRLEHMPQQAWVRTAGDDWTGIIDRKERRRLQNRHSQRAYRKRSNPRGAHGKRHDLMRKLGLRKKGKVVETQEDTPSTSSSTATTEIVLRSPSEESQLEAGEELKCVHAPPYALQFRQWFEATARDSYLRGSPRTEHLITLSRLNVHRAINQNICAIGMTNDWTKSDDSISIFNLVLPGFLEDNIPPSLRPTLIQRSVPHHPWLDFFPFPQMRDNLIAAGDMLDDDELCHDLMAFWDTRNTGATLLVWGEPSDPRNWEVTEEFARKWGWLLRGCSELLISSNVWRMKRGEKPLLWRHVLQLQSNARQGYM</sequence>
<dbReference type="InterPro" id="IPR004827">
    <property type="entry name" value="bZIP"/>
</dbReference>
<dbReference type="Proteomes" id="UP000231358">
    <property type="component" value="Unassembled WGS sequence"/>
</dbReference>
<dbReference type="EMBL" id="NEXV01000490">
    <property type="protein sequence ID" value="PIG82823.1"/>
    <property type="molecule type" value="Genomic_DNA"/>
</dbReference>
<proteinExistence type="predicted"/>
<keyword evidence="4" id="KW-1185">Reference proteome</keyword>
<dbReference type="AlphaFoldDB" id="A0A2G7FQI3"/>
<protein>
    <recommendedName>
        <fullName evidence="2">BZIP domain-containing protein</fullName>
    </recommendedName>
</protein>
<evidence type="ECO:0000313" key="4">
    <source>
        <dbReference type="Proteomes" id="UP000231358"/>
    </source>
</evidence>
<reference evidence="3 4" key="1">
    <citation type="submission" date="2017-05" db="EMBL/GenBank/DDBJ databases">
        <title>Genome sequence for an aflatoxigenic pathogen of Argentinian peanut, Aspergillus arachidicola.</title>
        <authorList>
            <person name="Moore G."/>
            <person name="Beltz S.B."/>
            <person name="Mack B.M."/>
        </authorList>
    </citation>
    <scope>NUCLEOTIDE SEQUENCE [LARGE SCALE GENOMIC DNA]</scope>
    <source>
        <strain evidence="3 4">CBS 117610</strain>
    </source>
</reference>
<dbReference type="Pfam" id="PF11905">
    <property type="entry name" value="DUF3425"/>
    <property type="match status" value="1"/>
</dbReference>
<evidence type="ECO:0000256" key="1">
    <source>
        <dbReference type="SAM" id="MobiDB-lite"/>
    </source>
</evidence>
<dbReference type="PROSITE" id="PS00036">
    <property type="entry name" value="BZIP_BASIC"/>
    <property type="match status" value="1"/>
</dbReference>
<dbReference type="PANTHER" id="PTHR38116">
    <property type="entry name" value="CHROMOSOME 7, WHOLE GENOME SHOTGUN SEQUENCE"/>
    <property type="match status" value="1"/>
</dbReference>
<evidence type="ECO:0000313" key="3">
    <source>
        <dbReference type="EMBL" id="PIG82823.1"/>
    </source>
</evidence>